<dbReference type="SMART" id="SM00895">
    <property type="entry name" value="FCD"/>
    <property type="match status" value="1"/>
</dbReference>
<dbReference type="Proteomes" id="UP001210720">
    <property type="component" value="Unassembled WGS sequence"/>
</dbReference>
<dbReference type="Gene3D" id="1.10.10.10">
    <property type="entry name" value="Winged helix-like DNA-binding domain superfamily/Winged helix DNA-binding domain"/>
    <property type="match status" value="1"/>
</dbReference>
<dbReference type="InterPro" id="IPR008920">
    <property type="entry name" value="TF_FadR/GntR_C"/>
</dbReference>
<dbReference type="InterPro" id="IPR011711">
    <property type="entry name" value="GntR_C"/>
</dbReference>
<dbReference type="InterPro" id="IPR036388">
    <property type="entry name" value="WH-like_DNA-bd_sf"/>
</dbReference>
<comment type="caution">
    <text evidence="5">The sequence shown here is derived from an EMBL/GenBank/DDBJ whole genome shotgun (WGS) entry which is preliminary data.</text>
</comment>
<dbReference type="Pfam" id="PF00392">
    <property type="entry name" value="GntR"/>
    <property type="match status" value="1"/>
</dbReference>
<keyword evidence="6" id="KW-1185">Reference proteome</keyword>
<reference evidence="5 6" key="1">
    <citation type="submission" date="2023-01" db="EMBL/GenBank/DDBJ databases">
        <title>Thalassococcus onchidii sp. nov., isolated from a marine invertebrate from the South China Sea.</title>
        <authorList>
            <person name="Xu S."/>
            <person name="Liu Z."/>
            <person name="Xu Y."/>
        </authorList>
    </citation>
    <scope>NUCLEOTIDE SEQUENCE [LARGE SCALE GENOMIC DNA]</scope>
    <source>
        <strain evidence="5 6">KCTC 32084</strain>
    </source>
</reference>
<proteinExistence type="predicted"/>
<evidence type="ECO:0000259" key="4">
    <source>
        <dbReference type="PROSITE" id="PS50949"/>
    </source>
</evidence>
<dbReference type="PANTHER" id="PTHR43537">
    <property type="entry name" value="TRANSCRIPTIONAL REGULATOR, GNTR FAMILY"/>
    <property type="match status" value="1"/>
</dbReference>
<dbReference type="CDD" id="cd07377">
    <property type="entry name" value="WHTH_GntR"/>
    <property type="match status" value="1"/>
</dbReference>
<evidence type="ECO:0000313" key="5">
    <source>
        <dbReference type="EMBL" id="MDA7425970.1"/>
    </source>
</evidence>
<dbReference type="Pfam" id="PF07729">
    <property type="entry name" value="FCD"/>
    <property type="match status" value="1"/>
</dbReference>
<dbReference type="SUPFAM" id="SSF48008">
    <property type="entry name" value="GntR ligand-binding domain-like"/>
    <property type="match status" value="1"/>
</dbReference>
<keyword evidence="3" id="KW-0804">Transcription</keyword>
<dbReference type="EMBL" id="JAQIOY010000006">
    <property type="protein sequence ID" value="MDA7425970.1"/>
    <property type="molecule type" value="Genomic_DNA"/>
</dbReference>
<evidence type="ECO:0000256" key="3">
    <source>
        <dbReference type="ARBA" id="ARBA00023163"/>
    </source>
</evidence>
<accession>A0ABT4XVH3</accession>
<feature type="domain" description="HTH gntR-type" evidence="4">
    <location>
        <begin position="2"/>
        <end position="69"/>
    </location>
</feature>
<dbReference type="Gene3D" id="1.20.120.530">
    <property type="entry name" value="GntR ligand-binding domain-like"/>
    <property type="match status" value="1"/>
</dbReference>
<dbReference type="InterPro" id="IPR036390">
    <property type="entry name" value="WH_DNA-bd_sf"/>
</dbReference>
<keyword evidence="2" id="KW-0238">DNA-binding</keyword>
<dbReference type="InterPro" id="IPR000524">
    <property type="entry name" value="Tscrpt_reg_HTH_GntR"/>
</dbReference>
<dbReference type="PROSITE" id="PS50949">
    <property type="entry name" value="HTH_GNTR"/>
    <property type="match status" value="1"/>
</dbReference>
<evidence type="ECO:0000313" key="6">
    <source>
        <dbReference type="Proteomes" id="UP001210720"/>
    </source>
</evidence>
<dbReference type="SMART" id="SM00345">
    <property type="entry name" value="HTH_GNTR"/>
    <property type="match status" value="1"/>
</dbReference>
<name>A0ABT4XVH3_9RHOB</name>
<dbReference type="PANTHER" id="PTHR43537:SF5">
    <property type="entry name" value="UXU OPERON TRANSCRIPTIONAL REGULATOR"/>
    <property type="match status" value="1"/>
</dbReference>
<gene>
    <name evidence="5" type="ORF">PFY00_14645</name>
</gene>
<sequence length="216" mass="24039">MANQTTYVIETIIQRIDQGTYLPGQVLDETGIAEELGVSRTPVREAFIRLESDGLILRGGRRGAKLFKPDTNEFLQILELHATLEAQAAELAARRATDETAARLDENIKASERHLAAHGDAAHREYYQLNLQFHEIIIDAAANPYLSEMIKLTARKLMAYYRNRYAFKGATAASVSEHKTISAYIKSKDALAARGAMKQHFEYGLDTVMDLLAAAN</sequence>
<dbReference type="PRINTS" id="PR00035">
    <property type="entry name" value="HTHGNTR"/>
</dbReference>
<protein>
    <submittedName>
        <fullName evidence="5">GntR family transcriptional regulator</fullName>
    </submittedName>
</protein>
<dbReference type="SUPFAM" id="SSF46785">
    <property type="entry name" value="Winged helix' DNA-binding domain"/>
    <property type="match status" value="1"/>
</dbReference>
<keyword evidence="1" id="KW-0805">Transcription regulation</keyword>
<dbReference type="RefSeq" id="WP_271433327.1">
    <property type="nucleotide sequence ID" value="NZ_JAQIOY010000006.1"/>
</dbReference>
<evidence type="ECO:0000256" key="2">
    <source>
        <dbReference type="ARBA" id="ARBA00023125"/>
    </source>
</evidence>
<organism evidence="5 6">
    <name type="scientific">Thalassococcus lentus</name>
    <dbReference type="NCBI Taxonomy" id="1210524"/>
    <lineage>
        <taxon>Bacteria</taxon>
        <taxon>Pseudomonadati</taxon>
        <taxon>Pseudomonadota</taxon>
        <taxon>Alphaproteobacteria</taxon>
        <taxon>Rhodobacterales</taxon>
        <taxon>Roseobacteraceae</taxon>
        <taxon>Thalassococcus</taxon>
    </lineage>
</organism>
<evidence type="ECO:0000256" key="1">
    <source>
        <dbReference type="ARBA" id="ARBA00023015"/>
    </source>
</evidence>